<evidence type="ECO:0000313" key="3">
    <source>
        <dbReference type="EMBL" id="KAK6495118.1"/>
    </source>
</evidence>
<feature type="compositionally biased region" description="Low complexity" evidence="1">
    <location>
        <begin position="236"/>
        <end position="251"/>
    </location>
</feature>
<dbReference type="InterPro" id="IPR000210">
    <property type="entry name" value="BTB/POZ_dom"/>
</dbReference>
<dbReference type="Proteomes" id="UP001370758">
    <property type="component" value="Unassembled WGS sequence"/>
</dbReference>
<dbReference type="EMBL" id="JAVHJL010000013">
    <property type="protein sequence ID" value="KAK6495118.1"/>
    <property type="molecule type" value="Genomic_DNA"/>
</dbReference>
<dbReference type="Pfam" id="PF00651">
    <property type="entry name" value="BTB"/>
    <property type="match status" value="1"/>
</dbReference>
<dbReference type="InterPro" id="IPR011333">
    <property type="entry name" value="SKP1/BTB/POZ_sf"/>
</dbReference>
<feature type="region of interest" description="Disordered" evidence="1">
    <location>
        <begin position="223"/>
        <end position="267"/>
    </location>
</feature>
<evidence type="ECO:0000256" key="1">
    <source>
        <dbReference type="SAM" id="MobiDB-lite"/>
    </source>
</evidence>
<dbReference type="SMART" id="SM00225">
    <property type="entry name" value="BTB"/>
    <property type="match status" value="1"/>
</dbReference>
<dbReference type="Gene3D" id="3.30.710.10">
    <property type="entry name" value="Potassium Channel Kv1.1, Chain A"/>
    <property type="match status" value="1"/>
</dbReference>
<gene>
    <name evidence="3" type="ORF">TWF481_003146</name>
</gene>
<accession>A0AAV9VQF3</accession>
<dbReference type="AlphaFoldDB" id="A0AAV9VQF3"/>
<sequence length="379" mass="42140">MEDTVPKIPTNLTNPSIDEYPVKLSRRKSEPIQPAHRRASNQSSVMKSPKRRVCMEPPPRSNPTTPDTSLLLAHNANLTTREECIELCYRMDTFSDVTFRVGNSTIGAFKIYKLHRLVLGGQSSYLFHLCIKSTDPTEIIDLPDIQPYIFDHIVKWLYKAKLSDRTEDMAVIAKVYEVATELKVKELETKCLDTLKEILDREKEKEEKGEVSILDEMLIKPTQAAPQPQTPCNPVPQLQPQAPYDPAPQQLKRSNTEGSVSTHRRESKAREFFKGVMEKVTRDKEPGKDKDARSISSVSSSFLTRAKIGIRGGQRSSSHPIRTSMISHPFGAARVVTIPYPQDPGAIPSVPGLNSPAAGSPGSTRTGNGVSAYRNSTAF</sequence>
<dbReference type="CDD" id="cd18186">
    <property type="entry name" value="BTB_POZ_ZBTB_KLHL-like"/>
    <property type="match status" value="1"/>
</dbReference>
<feature type="compositionally biased region" description="Polar residues" evidence="1">
    <location>
        <begin position="361"/>
        <end position="379"/>
    </location>
</feature>
<dbReference type="SUPFAM" id="SSF54695">
    <property type="entry name" value="POZ domain"/>
    <property type="match status" value="1"/>
</dbReference>
<feature type="region of interest" description="Disordered" evidence="1">
    <location>
        <begin position="351"/>
        <end position="379"/>
    </location>
</feature>
<feature type="compositionally biased region" description="Polar residues" evidence="1">
    <location>
        <begin position="252"/>
        <end position="261"/>
    </location>
</feature>
<keyword evidence="4" id="KW-1185">Reference proteome</keyword>
<organism evidence="3 4">
    <name type="scientific">Arthrobotrys musiformis</name>
    <dbReference type="NCBI Taxonomy" id="47236"/>
    <lineage>
        <taxon>Eukaryota</taxon>
        <taxon>Fungi</taxon>
        <taxon>Dikarya</taxon>
        <taxon>Ascomycota</taxon>
        <taxon>Pezizomycotina</taxon>
        <taxon>Orbiliomycetes</taxon>
        <taxon>Orbiliales</taxon>
        <taxon>Orbiliaceae</taxon>
        <taxon>Arthrobotrys</taxon>
    </lineage>
</organism>
<feature type="domain" description="BTB" evidence="2">
    <location>
        <begin position="95"/>
        <end position="166"/>
    </location>
</feature>
<name>A0AAV9VQF3_9PEZI</name>
<protein>
    <recommendedName>
        <fullName evidence="2">BTB domain-containing protein</fullName>
    </recommendedName>
</protein>
<evidence type="ECO:0000313" key="4">
    <source>
        <dbReference type="Proteomes" id="UP001370758"/>
    </source>
</evidence>
<reference evidence="3 4" key="1">
    <citation type="submission" date="2023-08" db="EMBL/GenBank/DDBJ databases">
        <authorList>
            <person name="Palmer J.M."/>
        </authorList>
    </citation>
    <scope>NUCLEOTIDE SEQUENCE [LARGE SCALE GENOMIC DNA]</scope>
    <source>
        <strain evidence="3 4">TWF481</strain>
    </source>
</reference>
<feature type="region of interest" description="Disordered" evidence="1">
    <location>
        <begin position="1"/>
        <end position="69"/>
    </location>
</feature>
<dbReference type="PROSITE" id="PS50097">
    <property type="entry name" value="BTB"/>
    <property type="match status" value="1"/>
</dbReference>
<comment type="caution">
    <text evidence="3">The sequence shown here is derived from an EMBL/GenBank/DDBJ whole genome shotgun (WGS) entry which is preliminary data.</text>
</comment>
<evidence type="ECO:0000259" key="2">
    <source>
        <dbReference type="PROSITE" id="PS50097"/>
    </source>
</evidence>
<proteinExistence type="predicted"/>